<dbReference type="PANTHER" id="PTHR30246">
    <property type="entry name" value="2-KETO-3-DEOXY-6-PHOSPHOGLUCONATE ALDOLASE"/>
    <property type="match status" value="1"/>
</dbReference>
<dbReference type="NCBIfam" id="TIGR01182">
    <property type="entry name" value="eda"/>
    <property type="match status" value="1"/>
</dbReference>
<dbReference type="EMBL" id="JAVIFY010000035">
    <property type="protein sequence ID" value="MDQ9094181.1"/>
    <property type="molecule type" value="Genomic_DNA"/>
</dbReference>
<organism evidence="6 7">
    <name type="scientific">Pseudoalteromonas haloplanktis</name>
    <name type="common">Alteromonas haloplanktis</name>
    <dbReference type="NCBI Taxonomy" id="228"/>
    <lineage>
        <taxon>Bacteria</taxon>
        <taxon>Pseudomonadati</taxon>
        <taxon>Pseudomonadota</taxon>
        <taxon>Gammaproteobacteria</taxon>
        <taxon>Alteromonadales</taxon>
        <taxon>Pseudoalteromonadaceae</taxon>
        <taxon>Pseudoalteromonas</taxon>
    </lineage>
</organism>
<dbReference type="SUPFAM" id="SSF51569">
    <property type="entry name" value="Aldolase"/>
    <property type="match status" value="1"/>
</dbReference>
<reference evidence="6 7" key="1">
    <citation type="submission" date="2023-08" db="EMBL/GenBank/DDBJ databases">
        <title>Pseudoalteromonas haloplanktis LL1 genome.</title>
        <authorList>
            <person name="Wu S."/>
        </authorList>
    </citation>
    <scope>NUCLEOTIDE SEQUENCE [LARGE SCALE GENOMIC DNA]</scope>
    <source>
        <strain evidence="6 7">LL1</strain>
    </source>
</reference>
<name>A0ABU1BIB2_PSEHA</name>
<dbReference type="Gene3D" id="3.20.20.70">
    <property type="entry name" value="Aldolase class I"/>
    <property type="match status" value="1"/>
</dbReference>
<dbReference type="CDD" id="cd00452">
    <property type="entry name" value="KDPG_aldolase"/>
    <property type="match status" value="1"/>
</dbReference>
<comment type="pathway">
    <text evidence="1">Carbohydrate acid metabolism.</text>
</comment>
<evidence type="ECO:0000313" key="7">
    <source>
        <dbReference type="Proteomes" id="UP001226574"/>
    </source>
</evidence>
<dbReference type="PANTHER" id="PTHR30246:SF1">
    <property type="entry name" value="2-DEHYDRO-3-DEOXY-6-PHOSPHOGALACTONATE ALDOLASE-RELATED"/>
    <property type="match status" value="1"/>
</dbReference>
<sequence>MMLFSDLLNGQKILPIIQTSSVEEGVQIAKAMQEGGLNLVEVVLRSEASLAALSAIKDQVPGLLVGAGTVTDSDVLQQAIDAGADFIVTPAISTRLLDALSCCKIPVLPGVSNTADILLAKEFGFTQMKFFPANLSGGAAFIKGVATVFPTISFCPTGGINAENRQDYLALNNVLAVGGTWVCQPQWLENKQWQHISQACKEANS</sequence>
<dbReference type="Proteomes" id="UP001226574">
    <property type="component" value="Unassembled WGS sequence"/>
</dbReference>
<gene>
    <name evidence="6" type="primary">eda</name>
    <name evidence="6" type="ORF">RC083_21715</name>
</gene>
<comment type="subunit">
    <text evidence="3">Homotrimer.</text>
</comment>
<dbReference type="GO" id="GO:0008700">
    <property type="term" value="F:(R,S)-4-hydroxy-2-oxoglutarate aldolase activity"/>
    <property type="evidence" value="ECO:0007669"/>
    <property type="project" value="UniProtKB-EC"/>
</dbReference>
<evidence type="ECO:0000256" key="4">
    <source>
        <dbReference type="ARBA" id="ARBA00023239"/>
    </source>
</evidence>
<evidence type="ECO:0000256" key="2">
    <source>
        <dbReference type="ARBA" id="ARBA00006906"/>
    </source>
</evidence>
<accession>A0ABU1BIB2</accession>
<comment type="caution">
    <text evidence="6">The sequence shown here is derived from an EMBL/GenBank/DDBJ whole genome shotgun (WGS) entry which is preliminary data.</text>
</comment>
<dbReference type="GO" id="GO:0008675">
    <property type="term" value="F:2-dehydro-3-deoxy-phosphogluconate aldolase activity"/>
    <property type="evidence" value="ECO:0007669"/>
    <property type="project" value="UniProtKB-EC"/>
</dbReference>
<protein>
    <submittedName>
        <fullName evidence="6">Bifunctional 4-hydroxy-2-oxoglutarate aldolase/2-dehydro-3-deoxy-phosphogluconate aldolase</fullName>
        <ecNumber evidence="6">4.1.2.14</ecNumber>
        <ecNumber evidence="6">4.1.3.16</ecNumber>
    </submittedName>
</protein>
<evidence type="ECO:0000313" key="6">
    <source>
        <dbReference type="EMBL" id="MDQ9094181.1"/>
    </source>
</evidence>
<comment type="similarity">
    <text evidence="2">Belongs to the KHG/KDPG aldolase family.</text>
</comment>
<evidence type="ECO:0000256" key="3">
    <source>
        <dbReference type="ARBA" id="ARBA00011233"/>
    </source>
</evidence>
<keyword evidence="7" id="KW-1185">Reference proteome</keyword>
<dbReference type="RefSeq" id="WP_138554289.1">
    <property type="nucleotide sequence ID" value="NZ_JAVIFY010000035.1"/>
</dbReference>
<evidence type="ECO:0000256" key="5">
    <source>
        <dbReference type="ARBA" id="ARBA00023277"/>
    </source>
</evidence>
<dbReference type="EC" id="4.1.3.16" evidence="6"/>
<dbReference type="PROSITE" id="PS00160">
    <property type="entry name" value="ALDOLASE_KDPG_KHG_2"/>
    <property type="match status" value="1"/>
</dbReference>
<evidence type="ECO:0000256" key="1">
    <source>
        <dbReference type="ARBA" id="ARBA00004761"/>
    </source>
</evidence>
<dbReference type="Pfam" id="PF01081">
    <property type="entry name" value="Aldolase"/>
    <property type="match status" value="1"/>
</dbReference>
<keyword evidence="4 6" id="KW-0456">Lyase</keyword>
<dbReference type="EC" id="4.1.2.14" evidence="6"/>
<proteinExistence type="inferred from homology"/>
<dbReference type="InterPro" id="IPR031338">
    <property type="entry name" value="KDPG/KHG_AS_2"/>
</dbReference>
<keyword evidence="5" id="KW-0119">Carbohydrate metabolism</keyword>
<dbReference type="InterPro" id="IPR013785">
    <property type="entry name" value="Aldolase_TIM"/>
</dbReference>
<dbReference type="InterPro" id="IPR000887">
    <property type="entry name" value="Aldlse_KDPG_KHG"/>
</dbReference>